<dbReference type="Proteomes" id="UP000215433">
    <property type="component" value="Unassembled WGS sequence"/>
</dbReference>
<dbReference type="InterPro" id="IPR003594">
    <property type="entry name" value="HATPase_dom"/>
</dbReference>
<evidence type="ECO:0000313" key="8">
    <source>
        <dbReference type="Proteomes" id="UP000215433"/>
    </source>
</evidence>
<keyword evidence="4" id="KW-0472">Membrane</keyword>
<accession>A0A229VZW3</accession>
<evidence type="ECO:0000259" key="5">
    <source>
        <dbReference type="Pfam" id="PF02518"/>
    </source>
</evidence>
<feature type="transmembrane region" description="Helical" evidence="4">
    <location>
        <begin position="232"/>
        <end position="252"/>
    </location>
</feature>
<keyword evidence="1" id="KW-0808">Transferase</keyword>
<gene>
    <name evidence="7" type="ORF">Tam10B_0546</name>
</gene>
<protein>
    <submittedName>
        <fullName evidence="7">Histidine kinase sensor of two component system</fullName>
    </submittedName>
</protein>
<feature type="domain" description="Histidine kinase/HSP90-like ATPase" evidence="5">
    <location>
        <begin position="390"/>
        <end position="478"/>
    </location>
</feature>
<evidence type="ECO:0000256" key="1">
    <source>
        <dbReference type="ARBA" id="ARBA00022679"/>
    </source>
</evidence>
<dbReference type="AlphaFoldDB" id="A0A229VZW3"/>
<proteinExistence type="predicted"/>
<evidence type="ECO:0000256" key="4">
    <source>
        <dbReference type="SAM" id="Phobius"/>
    </source>
</evidence>
<dbReference type="GO" id="GO:0000160">
    <property type="term" value="P:phosphorelay signal transduction system"/>
    <property type="evidence" value="ECO:0007669"/>
    <property type="project" value="UniProtKB-KW"/>
</dbReference>
<keyword evidence="3" id="KW-0902">Two-component regulatory system</keyword>
<dbReference type="Gene3D" id="3.30.565.10">
    <property type="entry name" value="Histidine kinase-like ATPase, C-terminal domain"/>
    <property type="match status" value="1"/>
</dbReference>
<feature type="transmembrane region" description="Helical" evidence="4">
    <location>
        <begin position="201"/>
        <end position="220"/>
    </location>
</feature>
<dbReference type="Pfam" id="PF04024">
    <property type="entry name" value="PspC"/>
    <property type="match status" value="1"/>
</dbReference>
<keyword evidence="4" id="KW-0812">Transmembrane</keyword>
<dbReference type="InterPro" id="IPR007168">
    <property type="entry name" value="Phageshock_PspC_N"/>
</dbReference>
<dbReference type="PANTHER" id="PTHR24421">
    <property type="entry name" value="NITRATE/NITRITE SENSOR PROTEIN NARX-RELATED"/>
    <property type="match status" value="1"/>
</dbReference>
<feature type="transmembrane region" description="Helical" evidence="4">
    <location>
        <begin position="258"/>
        <end position="278"/>
    </location>
</feature>
<evidence type="ECO:0000313" key="7">
    <source>
        <dbReference type="EMBL" id="OXN01148.1"/>
    </source>
</evidence>
<evidence type="ECO:0000259" key="6">
    <source>
        <dbReference type="Pfam" id="PF04024"/>
    </source>
</evidence>
<organism evidence="7 8">
    <name type="scientific">Bifidobacterium vansinderenii</name>
    <dbReference type="NCBI Taxonomy" id="1984871"/>
    <lineage>
        <taxon>Bacteria</taxon>
        <taxon>Bacillati</taxon>
        <taxon>Actinomycetota</taxon>
        <taxon>Actinomycetes</taxon>
        <taxon>Bifidobacteriales</taxon>
        <taxon>Bifidobacteriaceae</taxon>
        <taxon>Bifidobacterium</taxon>
    </lineage>
</organism>
<keyword evidence="4" id="KW-1133">Transmembrane helix</keyword>
<sequence length="482" mass="51289">MIVLQAPPIVTRRTIDGITAEGATPDATGTVEAVVANASATVPLQPLAPAHVPLLRPDRSHGGLLCGACSGLAAHLGLPTPLVRAFMVLATPLFGFGLVLYVFLWAFVPKGDPRSAERERVDVMSMPLARGNADVMGTAARSADMAAASTNATTAANGFSPARSRSFTDLLHDASTISVIVAAYTVIVPLTVLLGNLFHEVSPAITLFFAATGVLADWALRRYPRTSGRISLATGGALLAVALLAFSTYIGYERTANRSLRVIVCVLLLAGAAALMIGPRVTAMTRRLADEQAAKEREEERADMAAHLHDGVLQTLSLIQVNADDPAIVRQLAHAQERELRSWLYQRRSTESQSFVTGLRETAAEAEARVGEPIDVVTVGDVQPDESLTALLEATREALTNAAKHGRPPISVYCEVMDDGVDVYVKDHGDGFDPNAIPEGRLGVRESIMGRVMRRGGQVEIESSAEFGTEVHMHMPVAAGRP</sequence>
<dbReference type="SUPFAM" id="SSF55874">
    <property type="entry name" value="ATPase domain of HSP90 chaperone/DNA topoisomerase II/histidine kinase"/>
    <property type="match status" value="1"/>
</dbReference>
<dbReference type="PANTHER" id="PTHR24421:SF61">
    <property type="entry name" value="OXYGEN SENSOR HISTIDINE KINASE NREB"/>
    <property type="match status" value="1"/>
</dbReference>
<feature type="domain" description="Phage shock protein PspC N-terminal" evidence="6">
    <location>
        <begin position="59"/>
        <end position="110"/>
    </location>
</feature>
<evidence type="ECO:0000256" key="3">
    <source>
        <dbReference type="ARBA" id="ARBA00023012"/>
    </source>
</evidence>
<comment type="caution">
    <text evidence="7">The sequence shown here is derived from an EMBL/GenBank/DDBJ whole genome shotgun (WGS) entry which is preliminary data.</text>
</comment>
<dbReference type="GO" id="GO:0016301">
    <property type="term" value="F:kinase activity"/>
    <property type="evidence" value="ECO:0007669"/>
    <property type="project" value="UniProtKB-KW"/>
</dbReference>
<dbReference type="EMBL" id="NEWD01000005">
    <property type="protein sequence ID" value="OXN01148.1"/>
    <property type="molecule type" value="Genomic_DNA"/>
</dbReference>
<evidence type="ECO:0000256" key="2">
    <source>
        <dbReference type="ARBA" id="ARBA00022777"/>
    </source>
</evidence>
<dbReference type="CDD" id="cd16917">
    <property type="entry name" value="HATPase_UhpB-NarQ-NarX-like"/>
    <property type="match status" value="1"/>
</dbReference>
<feature type="transmembrane region" description="Helical" evidence="4">
    <location>
        <begin position="85"/>
        <end position="108"/>
    </location>
</feature>
<dbReference type="Pfam" id="PF02518">
    <property type="entry name" value="HATPase_c"/>
    <property type="match status" value="1"/>
</dbReference>
<dbReference type="InterPro" id="IPR050482">
    <property type="entry name" value="Sensor_HK_TwoCompSys"/>
</dbReference>
<keyword evidence="2 7" id="KW-0418">Kinase</keyword>
<keyword evidence="8" id="KW-1185">Reference proteome</keyword>
<dbReference type="InterPro" id="IPR036890">
    <property type="entry name" value="HATPase_C_sf"/>
</dbReference>
<reference evidence="7 8" key="1">
    <citation type="submission" date="2017-05" db="EMBL/GenBank/DDBJ databases">
        <title>Bifidobacterium vansinderenii sp. nov.</title>
        <authorList>
            <person name="Lugli G.A."/>
            <person name="Duranti S."/>
            <person name="Mangifesta M."/>
        </authorList>
    </citation>
    <scope>NUCLEOTIDE SEQUENCE [LARGE SCALE GENOMIC DNA]</scope>
    <source>
        <strain evidence="7 8">Tam10B</strain>
    </source>
</reference>
<feature type="transmembrane region" description="Helical" evidence="4">
    <location>
        <begin position="170"/>
        <end position="195"/>
    </location>
</feature>
<name>A0A229VZW3_9BIFI</name>